<evidence type="ECO:0000256" key="1">
    <source>
        <dbReference type="ARBA" id="ARBA00004202"/>
    </source>
</evidence>
<dbReference type="InterPro" id="IPR050388">
    <property type="entry name" value="ABC_Ni/Peptide_Import"/>
</dbReference>
<keyword evidence="6 9" id="KW-0067">ATP-binding</keyword>
<feature type="domain" description="ABC transporter" evidence="8">
    <location>
        <begin position="6"/>
        <end position="264"/>
    </location>
</feature>
<keyword evidence="3" id="KW-0813">Transport</keyword>
<dbReference type="EMBL" id="JBBMFT010000014">
    <property type="protein sequence ID" value="MEQ2457450.1"/>
    <property type="molecule type" value="Genomic_DNA"/>
</dbReference>
<dbReference type="Pfam" id="PF00005">
    <property type="entry name" value="ABC_tran"/>
    <property type="match status" value="1"/>
</dbReference>
<comment type="caution">
    <text evidence="9">The sequence shown here is derived from an EMBL/GenBank/DDBJ whole genome shotgun (WGS) entry which is preliminary data.</text>
</comment>
<dbReference type="Proteomes" id="UP001440599">
    <property type="component" value="Unassembled WGS sequence"/>
</dbReference>
<accession>A0ABV1ETZ0</accession>
<evidence type="ECO:0000313" key="9">
    <source>
        <dbReference type="EMBL" id="MEQ2457450.1"/>
    </source>
</evidence>
<dbReference type="SMART" id="SM00382">
    <property type="entry name" value="AAA"/>
    <property type="match status" value="1"/>
</dbReference>
<organism evidence="9 10">
    <name type="scientific">Flavonifractor hominis</name>
    <dbReference type="NCBI Taxonomy" id="3133178"/>
    <lineage>
        <taxon>Bacteria</taxon>
        <taxon>Bacillati</taxon>
        <taxon>Bacillota</taxon>
        <taxon>Clostridia</taxon>
        <taxon>Eubacteriales</taxon>
        <taxon>Oscillospiraceae</taxon>
        <taxon>Flavonifractor</taxon>
    </lineage>
</organism>
<dbReference type="PANTHER" id="PTHR43297">
    <property type="entry name" value="OLIGOPEPTIDE TRANSPORT ATP-BINDING PROTEIN APPD"/>
    <property type="match status" value="1"/>
</dbReference>
<dbReference type="NCBIfam" id="TIGR01727">
    <property type="entry name" value="oligo_HPY"/>
    <property type="match status" value="1"/>
</dbReference>
<evidence type="ECO:0000256" key="3">
    <source>
        <dbReference type="ARBA" id="ARBA00022448"/>
    </source>
</evidence>
<sequence length="332" mass="36383">MEKKLLSVQNLRVEFQSGKRMVQAVSGVSFDIYPGECFALVGESGCGKSTTAMSIMRLIRKPGRITGGAIQFYGGPKGLEDKPQDLLKLSDKAITKVRGKQIGMIFQNPLDSLNPVYTIGYQAEEGLLADGVPKKEARQRVLDMFRKVRITDPESRLNSYPHEISGGMRQRVMIAMMLCRNPQLLIADEPTTALDVTIQAGIIELMNELRAQYGTAVLMITHDFGIVADMADRVGVMYAGQLVEVGRVEDIFDAPMHPYTRLLMKALPTITKDMGRLETIPGSVPNLAELKPGCHFADRCPNATAECRGQVPPLREVEPGHFCACMKVGGGA</sequence>
<dbReference type="PROSITE" id="PS00211">
    <property type="entry name" value="ABC_TRANSPORTER_1"/>
    <property type="match status" value="1"/>
</dbReference>
<dbReference type="InterPro" id="IPR003439">
    <property type="entry name" value="ABC_transporter-like_ATP-bd"/>
</dbReference>
<dbReference type="InterPro" id="IPR017871">
    <property type="entry name" value="ABC_transporter-like_CS"/>
</dbReference>
<dbReference type="PANTHER" id="PTHR43297:SF2">
    <property type="entry name" value="DIPEPTIDE TRANSPORT ATP-BINDING PROTEIN DPPD"/>
    <property type="match status" value="1"/>
</dbReference>
<gene>
    <name evidence="9" type="ORF">WMO45_13060</name>
</gene>
<dbReference type="InterPro" id="IPR003593">
    <property type="entry name" value="AAA+_ATPase"/>
</dbReference>
<keyword evidence="7" id="KW-0472">Membrane</keyword>
<evidence type="ECO:0000313" key="10">
    <source>
        <dbReference type="Proteomes" id="UP001440599"/>
    </source>
</evidence>
<dbReference type="PROSITE" id="PS50893">
    <property type="entry name" value="ABC_TRANSPORTER_2"/>
    <property type="match status" value="1"/>
</dbReference>
<name>A0ABV1ETZ0_9FIRM</name>
<evidence type="ECO:0000259" key="8">
    <source>
        <dbReference type="PROSITE" id="PS50893"/>
    </source>
</evidence>
<dbReference type="RefSeq" id="WP_349141310.1">
    <property type="nucleotide sequence ID" value="NZ_JBBMFT010000014.1"/>
</dbReference>
<dbReference type="InterPro" id="IPR013563">
    <property type="entry name" value="Oligopep_ABC_C"/>
</dbReference>
<dbReference type="GO" id="GO:0005524">
    <property type="term" value="F:ATP binding"/>
    <property type="evidence" value="ECO:0007669"/>
    <property type="project" value="UniProtKB-KW"/>
</dbReference>
<protein>
    <submittedName>
        <fullName evidence="9">ABC transporter ATP-binding protein</fullName>
    </submittedName>
</protein>
<comment type="subcellular location">
    <subcellularLocation>
        <location evidence="1">Cell membrane</location>
        <topology evidence="1">Peripheral membrane protein</topology>
    </subcellularLocation>
</comment>
<dbReference type="Gene3D" id="3.40.50.300">
    <property type="entry name" value="P-loop containing nucleotide triphosphate hydrolases"/>
    <property type="match status" value="1"/>
</dbReference>
<evidence type="ECO:0000256" key="4">
    <source>
        <dbReference type="ARBA" id="ARBA00022475"/>
    </source>
</evidence>
<comment type="similarity">
    <text evidence="2">Belongs to the ABC transporter superfamily.</text>
</comment>
<keyword evidence="5" id="KW-0547">Nucleotide-binding</keyword>
<proteinExistence type="inferred from homology"/>
<dbReference type="Pfam" id="PF08352">
    <property type="entry name" value="oligo_HPY"/>
    <property type="match status" value="1"/>
</dbReference>
<evidence type="ECO:0000256" key="2">
    <source>
        <dbReference type="ARBA" id="ARBA00005417"/>
    </source>
</evidence>
<evidence type="ECO:0000256" key="6">
    <source>
        <dbReference type="ARBA" id="ARBA00022840"/>
    </source>
</evidence>
<dbReference type="CDD" id="cd03257">
    <property type="entry name" value="ABC_NikE_OppD_transporters"/>
    <property type="match status" value="1"/>
</dbReference>
<dbReference type="SUPFAM" id="SSF52540">
    <property type="entry name" value="P-loop containing nucleoside triphosphate hydrolases"/>
    <property type="match status" value="1"/>
</dbReference>
<keyword evidence="4" id="KW-1003">Cell membrane</keyword>
<reference evidence="9 10" key="1">
    <citation type="submission" date="2024-03" db="EMBL/GenBank/DDBJ databases">
        <title>Human intestinal bacterial collection.</title>
        <authorList>
            <person name="Pauvert C."/>
            <person name="Hitch T.C.A."/>
            <person name="Clavel T."/>
        </authorList>
    </citation>
    <scope>NUCLEOTIDE SEQUENCE [LARGE SCALE GENOMIC DNA]</scope>
    <source>
        <strain evidence="9 10">CLA-AP-H34</strain>
    </source>
</reference>
<evidence type="ECO:0000256" key="7">
    <source>
        <dbReference type="ARBA" id="ARBA00023136"/>
    </source>
</evidence>
<dbReference type="InterPro" id="IPR027417">
    <property type="entry name" value="P-loop_NTPase"/>
</dbReference>
<keyword evidence="10" id="KW-1185">Reference proteome</keyword>
<evidence type="ECO:0000256" key="5">
    <source>
        <dbReference type="ARBA" id="ARBA00022741"/>
    </source>
</evidence>